<evidence type="ECO:0000313" key="7">
    <source>
        <dbReference type="EMBL" id="GFR42924.1"/>
    </source>
</evidence>
<name>A0AAD3DKN5_9CHLO</name>
<dbReference type="GO" id="GO:0019354">
    <property type="term" value="P:siroheme biosynthetic process"/>
    <property type="evidence" value="ECO:0007669"/>
    <property type="project" value="TreeGrafter"/>
</dbReference>
<keyword evidence="4" id="KW-0949">S-adenosyl-L-methionine</keyword>
<comment type="caution">
    <text evidence="7">The sequence shown here is derived from an EMBL/GenBank/DDBJ whole genome shotgun (WGS) entry which is preliminary data.</text>
</comment>
<dbReference type="InterPro" id="IPR014776">
    <property type="entry name" value="4pyrrole_Mease_sub2"/>
</dbReference>
<evidence type="ECO:0000256" key="4">
    <source>
        <dbReference type="ARBA" id="ARBA00022691"/>
    </source>
</evidence>
<reference evidence="7 8" key="1">
    <citation type="journal article" date="2021" name="Sci. Rep.">
        <title>Genome sequencing of the multicellular alga Astrephomene provides insights into convergent evolution of germ-soma differentiation.</title>
        <authorList>
            <person name="Yamashita S."/>
            <person name="Yamamoto K."/>
            <person name="Matsuzaki R."/>
            <person name="Suzuki S."/>
            <person name="Yamaguchi H."/>
            <person name="Hirooka S."/>
            <person name="Minakuchi Y."/>
            <person name="Miyagishima S."/>
            <person name="Kawachi M."/>
            <person name="Toyoda A."/>
            <person name="Nozaki H."/>
        </authorList>
    </citation>
    <scope>NUCLEOTIDE SEQUENCE [LARGE SCALE GENOMIC DNA]</scope>
    <source>
        <strain evidence="7 8">NIES-4017</strain>
    </source>
</reference>
<keyword evidence="2" id="KW-0489">Methyltransferase</keyword>
<dbReference type="Gene3D" id="3.40.1010.10">
    <property type="entry name" value="Cobalt-precorrin-4 Transmethylase, Domain 1"/>
    <property type="match status" value="1"/>
</dbReference>
<dbReference type="GO" id="GO:0032259">
    <property type="term" value="P:methylation"/>
    <property type="evidence" value="ECO:0007669"/>
    <property type="project" value="UniProtKB-KW"/>
</dbReference>
<organism evidence="7 8">
    <name type="scientific">Astrephomene gubernaculifera</name>
    <dbReference type="NCBI Taxonomy" id="47775"/>
    <lineage>
        <taxon>Eukaryota</taxon>
        <taxon>Viridiplantae</taxon>
        <taxon>Chlorophyta</taxon>
        <taxon>core chlorophytes</taxon>
        <taxon>Chlorophyceae</taxon>
        <taxon>CS clade</taxon>
        <taxon>Chlamydomonadales</taxon>
        <taxon>Astrephomenaceae</taxon>
        <taxon>Astrephomene</taxon>
    </lineage>
</organism>
<dbReference type="EC" id="2.1.1.107" evidence="1"/>
<dbReference type="SUPFAM" id="SSF53790">
    <property type="entry name" value="Tetrapyrrole methylase"/>
    <property type="match status" value="1"/>
</dbReference>
<keyword evidence="3" id="KW-0808">Transferase</keyword>
<dbReference type="EMBL" id="BMAR01000004">
    <property type="protein sequence ID" value="GFR42924.1"/>
    <property type="molecule type" value="Genomic_DNA"/>
</dbReference>
<feature type="domain" description="Tetrapyrrole methylase" evidence="6">
    <location>
        <begin position="87"/>
        <end position="225"/>
    </location>
</feature>
<sequence>TYYHSYSYLNLNTHRPCCAVIQSYILMSAAALPAAKAAQGFASRKHACNSLLVNYKSASCHGQRRQVFARAAAAASQQPSSNPKPGKCWLVGAGPGPADYLTLKAVRLLESADVIIYDDLGSQDALSFARPGAQLLYVGKRGGREGSAAQYQIDALLVEQCGRGHQVVRLKGGCPSVFSRVASEIAALSQAGIEFELVPGVSSALAAPLMAGFPLTHVTHAPSFTVVSAHAPASTDWA</sequence>
<dbReference type="InterPro" id="IPR014777">
    <property type="entry name" value="4pyrrole_Mease_sub1"/>
</dbReference>
<evidence type="ECO:0000256" key="5">
    <source>
        <dbReference type="ARBA" id="ARBA00023244"/>
    </source>
</evidence>
<evidence type="ECO:0000313" key="8">
    <source>
        <dbReference type="Proteomes" id="UP001054857"/>
    </source>
</evidence>
<dbReference type="InterPro" id="IPR000878">
    <property type="entry name" value="4pyrrol_Mease"/>
</dbReference>
<dbReference type="Proteomes" id="UP001054857">
    <property type="component" value="Unassembled WGS sequence"/>
</dbReference>
<dbReference type="PANTHER" id="PTHR45790">
    <property type="entry name" value="SIROHEME SYNTHASE-RELATED"/>
    <property type="match status" value="1"/>
</dbReference>
<dbReference type="PANTHER" id="PTHR45790:SF3">
    <property type="entry name" value="S-ADENOSYL-L-METHIONINE-DEPENDENT UROPORPHYRINOGEN III METHYLTRANSFERASE, CHLOROPLASTIC"/>
    <property type="match status" value="1"/>
</dbReference>
<accession>A0AAD3DKN5</accession>
<protein>
    <recommendedName>
        <fullName evidence="1">uroporphyrinogen-III C-methyltransferase</fullName>
        <ecNumber evidence="1">2.1.1.107</ecNumber>
    </recommendedName>
</protein>
<keyword evidence="5" id="KW-0627">Porphyrin biosynthesis</keyword>
<feature type="non-terminal residue" evidence="7">
    <location>
        <position position="1"/>
    </location>
</feature>
<evidence type="ECO:0000256" key="3">
    <source>
        <dbReference type="ARBA" id="ARBA00022679"/>
    </source>
</evidence>
<keyword evidence="8" id="KW-1185">Reference proteome</keyword>
<dbReference type="AlphaFoldDB" id="A0AAD3DKN5"/>
<feature type="non-terminal residue" evidence="7">
    <location>
        <position position="238"/>
    </location>
</feature>
<proteinExistence type="predicted"/>
<dbReference type="FunFam" id="3.40.1010.10:FF:000001">
    <property type="entry name" value="Siroheme synthase"/>
    <property type="match status" value="1"/>
</dbReference>
<evidence type="ECO:0000256" key="2">
    <source>
        <dbReference type="ARBA" id="ARBA00022603"/>
    </source>
</evidence>
<dbReference type="InterPro" id="IPR050161">
    <property type="entry name" value="Siro_Cobalamin_biosynth"/>
</dbReference>
<dbReference type="InterPro" id="IPR003043">
    <property type="entry name" value="Uropor_MeTrfase_CS"/>
</dbReference>
<dbReference type="Gene3D" id="3.30.950.10">
    <property type="entry name" value="Methyltransferase, Cobalt-precorrin-4 Transmethylase, Domain 2"/>
    <property type="match status" value="1"/>
</dbReference>
<gene>
    <name evidence="7" type="ORF">Agub_g3925</name>
</gene>
<evidence type="ECO:0000259" key="6">
    <source>
        <dbReference type="Pfam" id="PF00590"/>
    </source>
</evidence>
<dbReference type="InterPro" id="IPR035996">
    <property type="entry name" value="4pyrrol_Methylase_sf"/>
</dbReference>
<dbReference type="Pfam" id="PF00590">
    <property type="entry name" value="TP_methylase"/>
    <property type="match status" value="1"/>
</dbReference>
<evidence type="ECO:0000256" key="1">
    <source>
        <dbReference type="ARBA" id="ARBA00012162"/>
    </source>
</evidence>
<dbReference type="GO" id="GO:0004851">
    <property type="term" value="F:uroporphyrin-III C-methyltransferase activity"/>
    <property type="evidence" value="ECO:0007669"/>
    <property type="project" value="UniProtKB-EC"/>
</dbReference>
<dbReference type="PROSITE" id="PS00839">
    <property type="entry name" value="SUMT_1"/>
    <property type="match status" value="1"/>
</dbReference>